<dbReference type="Pfam" id="PF13426">
    <property type="entry name" value="PAS_9"/>
    <property type="match status" value="2"/>
</dbReference>
<feature type="domain" description="Histidine kinase" evidence="7">
    <location>
        <begin position="410"/>
        <end position="626"/>
    </location>
</feature>
<dbReference type="InterPro" id="IPR003661">
    <property type="entry name" value="HisK_dim/P_dom"/>
</dbReference>
<dbReference type="CDD" id="cd00082">
    <property type="entry name" value="HisKA"/>
    <property type="match status" value="1"/>
</dbReference>
<dbReference type="FunFam" id="3.30.565.10:FF:000006">
    <property type="entry name" value="Sensor histidine kinase WalK"/>
    <property type="match status" value="1"/>
</dbReference>
<name>A0AAE3MNI0_9FLAO</name>
<comment type="caution">
    <text evidence="10">The sequence shown here is derived from an EMBL/GenBank/DDBJ whole genome shotgun (WGS) entry which is preliminary data.</text>
</comment>
<dbReference type="InterPro" id="IPR005467">
    <property type="entry name" value="His_kinase_dom"/>
</dbReference>
<feature type="domain" description="PAS" evidence="8">
    <location>
        <begin position="7"/>
        <end position="55"/>
    </location>
</feature>
<evidence type="ECO:0000256" key="5">
    <source>
        <dbReference type="ARBA" id="ARBA00022777"/>
    </source>
</evidence>
<dbReference type="GO" id="GO:0006355">
    <property type="term" value="P:regulation of DNA-templated transcription"/>
    <property type="evidence" value="ECO:0007669"/>
    <property type="project" value="InterPro"/>
</dbReference>
<evidence type="ECO:0000256" key="6">
    <source>
        <dbReference type="ARBA" id="ARBA00023012"/>
    </source>
</evidence>
<gene>
    <name evidence="10" type="ORF">OO016_10915</name>
</gene>
<accession>A0AAE3MNI0</accession>
<dbReference type="SUPFAM" id="SSF47384">
    <property type="entry name" value="Homodimeric domain of signal transducing histidine kinase"/>
    <property type="match status" value="1"/>
</dbReference>
<feature type="domain" description="PAC" evidence="9">
    <location>
        <begin position="205"/>
        <end position="259"/>
    </location>
</feature>
<keyword evidence="11" id="KW-1185">Reference proteome</keyword>
<keyword evidence="4" id="KW-0808">Transferase</keyword>
<feature type="domain" description="PAS" evidence="8">
    <location>
        <begin position="256"/>
        <end position="327"/>
    </location>
</feature>
<dbReference type="NCBIfam" id="TIGR00229">
    <property type="entry name" value="sensory_box"/>
    <property type="match status" value="3"/>
</dbReference>
<keyword evidence="5" id="KW-0418">Kinase</keyword>
<proteinExistence type="predicted"/>
<dbReference type="Gene3D" id="1.10.287.130">
    <property type="match status" value="1"/>
</dbReference>
<dbReference type="Pfam" id="PF00989">
    <property type="entry name" value="PAS"/>
    <property type="match status" value="1"/>
</dbReference>
<dbReference type="InterPro" id="IPR000700">
    <property type="entry name" value="PAS-assoc_C"/>
</dbReference>
<dbReference type="SUPFAM" id="SSF55874">
    <property type="entry name" value="ATPase domain of HSP90 chaperone/DNA topoisomerase II/histidine kinase"/>
    <property type="match status" value="1"/>
</dbReference>
<evidence type="ECO:0000313" key="11">
    <source>
        <dbReference type="Proteomes" id="UP001207116"/>
    </source>
</evidence>
<organism evidence="10 11">
    <name type="scientific">Lentiprolixibacter aurantiacus</name>
    <dbReference type="NCBI Taxonomy" id="2993939"/>
    <lineage>
        <taxon>Bacteria</taxon>
        <taxon>Pseudomonadati</taxon>
        <taxon>Bacteroidota</taxon>
        <taxon>Flavobacteriia</taxon>
        <taxon>Flavobacteriales</taxon>
        <taxon>Flavobacteriaceae</taxon>
        <taxon>Lentiprolixibacter</taxon>
    </lineage>
</organism>
<evidence type="ECO:0000256" key="4">
    <source>
        <dbReference type="ARBA" id="ARBA00022679"/>
    </source>
</evidence>
<dbReference type="PRINTS" id="PR00344">
    <property type="entry name" value="BCTRLSENSOR"/>
</dbReference>
<dbReference type="CDD" id="cd00130">
    <property type="entry name" value="PAS"/>
    <property type="match status" value="3"/>
</dbReference>
<dbReference type="SUPFAM" id="SSF55785">
    <property type="entry name" value="PYP-like sensor domain (PAS domain)"/>
    <property type="match status" value="3"/>
</dbReference>
<dbReference type="PROSITE" id="PS50113">
    <property type="entry name" value="PAC"/>
    <property type="match status" value="2"/>
</dbReference>
<evidence type="ECO:0000313" key="10">
    <source>
        <dbReference type="EMBL" id="MCX2720112.1"/>
    </source>
</evidence>
<dbReference type="Gene3D" id="3.30.565.10">
    <property type="entry name" value="Histidine kinase-like ATPase, C-terminal domain"/>
    <property type="match status" value="1"/>
</dbReference>
<dbReference type="EC" id="2.7.13.3" evidence="2"/>
<dbReference type="GO" id="GO:0000155">
    <property type="term" value="F:phosphorelay sensor kinase activity"/>
    <property type="evidence" value="ECO:0007669"/>
    <property type="project" value="InterPro"/>
</dbReference>
<dbReference type="RefSeq" id="WP_266013635.1">
    <property type="nucleotide sequence ID" value="NZ_JAPFQP010000003.1"/>
</dbReference>
<evidence type="ECO:0000256" key="1">
    <source>
        <dbReference type="ARBA" id="ARBA00000085"/>
    </source>
</evidence>
<dbReference type="PROSITE" id="PS50109">
    <property type="entry name" value="HIS_KIN"/>
    <property type="match status" value="1"/>
</dbReference>
<evidence type="ECO:0000259" key="8">
    <source>
        <dbReference type="PROSITE" id="PS50112"/>
    </source>
</evidence>
<dbReference type="InterPro" id="IPR035965">
    <property type="entry name" value="PAS-like_dom_sf"/>
</dbReference>
<sequence>MHVFEKNSSIFNLLSEAISDGVVVVNQEHEIVSINKHAQEFFGYTSEELLGKPMLVLIPDRFKKAHKDHTVRYFKTSKEGLMVRDRCLYASRKSGEEFPVNISLHPFELYERHYALALVRDMTEEIEIQRNIDLQTQAMDSAHNGIVITDALLPDNPIIYVNQAFEKITGYPRSEVLNKNCRFLQNNDREQEGIRKIRNCIKTGKSCQVRVRNYKKDGTLFWNEVSINPIKNEDGIVTHFIGIQNDITRKVKTQAEVNHLVRIFNESLNEIFVIDADSLKFTHANFGACRNSGYSLEELHRMKVLDLLTEYEPAEFRKLLEPIYEKSLKKIILETSLKRKDGTEYPVEVHFQSSIKGDKRVIVCIVLDVTDKRNYTERLEAKVEERTSQLKEALSREIELNELKTKFLSMVSHEFKTPLSAILTSATLVGKYCEVNAQEKRVKHLKTIKSEVKHLNNILNDFLSIEKFEKGKEVYNLTKFSLSKVIDEVIYNANMILKVGQRISYPQGVDELTVCQDEKIVSLVLTNLLYNSIKYSPEDTLIDLQVNVTKDTLQFQVRDEGIGIPEKDQKFIFDRYFRAGNVLLTQGTGIGLNIVKTHVETLGGSINFESTENKGTTFTVQLPLNEKACS</sequence>
<dbReference type="Gene3D" id="3.30.450.20">
    <property type="entry name" value="PAS domain"/>
    <property type="match status" value="3"/>
</dbReference>
<evidence type="ECO:0000259" key="9">
    <source>
        <dbReference type="PROSITE" id="PS50113"/>
    </source>
</evidence>
<feature type="domain" description="PAS" evidence="8">
    <location>
        <begin position="131"/>
        <end position="190"/>
    </location>
</feature>
<dbReference type="InterPro" id="IPR036097">
    <property type="entry name" value="HisK_dim/P_sf"/>
</dbReference>
<evidence type="ECO:0000256" key="3">
    <source>
        <dbReference type="ARBA" id="ARBA00022553"/>
    </source>
</evidence>
<dbReference type="InterPro" id="IPR003594">
    <property type="entry name" value="HATPase_dom"/>
</dbReference>
<dbReference type="Pfam" id="PF02518">
    <property type="entry name" value="HATPase_c"/>
    <property type="match status" value="1"/>
</dbReference>
<dbReference type="Proteomes" id="UP001207116">
    <property type="component" value="Unassembled WGS sequence"/>
</dbReference>
<evidence type="ECO:0000259" key="7">
    <source>
        <dbReference type="PROSITE" id="PS50109"/>
    </source>
</evidence>
<protein>
    <recommendedName>
        <fullName evidence="2">histidine kinase</fullName>
        <ecNumber evidence="2">2.7.13.3</ecNumber>
    </recommendedName>
</protein>
<dbReference type="PANTHER" id="PTHR43711">
    <property type="entry name" value="TWO-COMPONENT HISTIDINE KINASE"/>
    <property type="match status" value="1"/>
</dbReference>
<comment type="catalytic activity">
    <reaction evidence="1">
        <text>ATP + protein L-histidine = ADP + protein N-phospho-L-histidine.</text>
        <dbReference type="EC" id="2.7.13.3"/>
    </reaction>
</comment>
<dbReference type="InterPro" id="IPR000014">
    <property type="entry name" value="PAS"/>
</dbReference>
<dbReference type="InterPro" id="IPR050736">
    <property type="entry name" value="Sensor_HK_Regulatory"/>
</dbReference>
<evidence type="ECO:0000256" key="2">
    <source>
        <dbReference type="ARBA" id="ARBA00012438"/>
    </source>
</evidence>
<keyword evidence="6" id="KW-0902">Two-component regulatory system</keyword>
<dbReference type="PROSITE" id="PS50112">
    <property type="entry name" value="PAS"/>
    <property type="match status" value="3"/>
</dbReference>
<dbReference type="InterPro" id="IPR036890">
    <property type="entry name" value="HATPase_C_sf"/>
</dbReference>
<dbReference type="AlphaFoldDB" id="A0AAE3MNI0"/>
<dbReference type="PANTHER" id="PTHR43711:SF26">
    <property type="entry name" value="SENSOR HISTIDINE KINASE RCSC"/>
    <property type="match status" value="1"/>
</dbReference>
<dbReference type="SMART" id="SM00091">
    <property type="entry name" value="PAS"/>
    <property type="match status" value="3"/>
</dbReference>
<dbReference type="SMART" id="SM00387">
    <property type="entry name" value="HATPase_c"/>
    <property type="match status" value="1"/>
</dbReference>
<keyword evidence="3" id="KW-0597">Phosphoprotein</keyword>
<dbReference type="SMART" id="SM00388">
    <property type="entry name" value="HisKA"/>
    <property type="match status" value="1"/>
</dbReference>
<dbReference type="InterPro" id="IPR013767">
    <property type="entry name" value="PAS_fold"/>
</dbReference>
<dbReference type="InterPro" id="IPR004358">
    <property type="entry name" value="Sig_transdc_His_kin-like_C"/>
</dbReference>
<dbReference type="InterPro" id="IPR001610">
    <property type="entry name" value="PAC"/>
</dbReference>
<dbReference type="Pfam" id="PF00512">
    <property type="entry name" value="HisKA"/>
    <property type="match status" value="1"/>
</dbReference>
<reference evidence="10" key="1">
    <citation type="submission" date="2022-11" db="EMBL/GenBank/DDBJ databases">
        <title>The characterization of three novel Bacteroidetes species and genomic analysis of their roles in tidal elemental geochemical cycles.</title>
        <authorList>
            <person name="Ma K.-J."/>
        </authorList>
    </citation>
    <scope>NUCLEOTIDE SEQUENCE</scope>
    <source>
        <strain evidence="10">M415</strain>
    </source>
</reference>
<dbReference type="EMBL" id="JAPFQP010000003">
    <property type="protein sequence ID" value="MCX2720112.1"/>
    <property type="molecule type" value="Genomic_DNA"/>
</dbReference>
<feature type="domain" description="PAC" evidence="9">
    <location>
        <begin position="331"/>
        <end position="381"/>
    </location>
</feature>
<dbReference type="SMART" id="SM00086">
    <property type="entry name" value="PAC"/>
    <property type="match status" value="3"/>
</dbReference>